<dbReference type="GO" id="GO:0010181">
    <property type="term" value="F:FMN binding"/>
    <property type="evidence" value="ECO:0007669"/>
    <property type="project" value="InterPro"/>
</dbReference>
<gene>
    <name evidence="5" type="ORF">GPL32_17030</name>
</gene>
<proteinExistence type="predicted"/>
<organism evidence="5 6">
    <name type="scientific">Vreelandella alkaliphila</name>
    <dbReference type="NCBI Taxonomy" id="272774"/>
    <lineage>
        <taxon>Bacteria</taxon>
        <taxon>Pseudomonadati</taxon>
        <taxon>Pseudomonadota</taxon>
        <taxon>Gammaproteobacteria</taxon>
        <taxon>Oceanospirillales</taxon>
        <taxon>Halomonadaceae</taxon>
        <taxon>Vreelandella</taxon>
    </lineage>
</organism>
<dbReference type="InterPro" id="IPR001226">
    <property type="entry name" value="Flavodoxin_CS"/>
</dbReference>
<dbReference type="InterPro" id="IPR029039">
    <property type="entry name" value="Flavoprotein-like_sf"/>
</dbReference>
<dbReference type="EMBL" id="JAAEHK010000041">
    <property type="protein sequence ID" value="NDL72208.1"/>
    <property type="molecule type" value="Genomic_DNA"/>
</dbReference>
<dbReference type="GO" id="GO:0009055">
    <property type="term" value="F:electron transfer activity"/>
    <property type="evidence" value="ECO:0007669"/>
    <property type="project" value="InterPro"/>
</dbReference>
<dbReference type="PROSITE" id="PS50902">
    <property type="entry name" value="FLAVODOXIN_LIKE"/>
    <property type="match status" value="1"/>
</dbReference>
<dbReference type="RefSeq" id="WP_162220042.1">
    <property type="nucleotide sequence ID" value="NZ_JAAEHK010000041.1"/>
</dbReference>
<protein>
    <recommendedName>
        <fullName evidence="4">Flavodoxin-like domain-containing protein</fullName>
    </recommendedName>
</protein>
<feature type="domain" description="Flavodoxin-like" evidence="4">
    <location>
        <begin position="3"/>
        <end position="62"/>
    </location>
</feature>
<evidence type="ECO:0000256" key="2">
    <source>
        <dbReference type="ARBA" id="ARBA00022630"/>
    </source>
</evidence>
<dbReference type="Gene3D" id="3.40.50.360">
    <property type="match status" value="1"/>
</dbReference>
<evidence type="ECO:0000256" key="3">
    <source>
        <dbReference type="ARBA" id="ARBA00022643"/>
    </source>
</evidence>
<keyword evidence="3" id="KW-0288">FMN</keyword>
<accession>A0A7C9NRH7</accession>
<dbReference type="PROSITE" id="PS00201">
    <property type="entry name" value="FLAVODOXIN"/>
    <property type="match status" value="1"/>
</dbReference>
<name>A0A7C9NRH7_9GAMM</name>
<evidence type="ECO:0000259" key="4">
    <source>
        <dbReference type="PROSITE" id="PS50902"/>
    </source>
</evidence>
<reference evidence="5 6" key="1">
    <citation type="submission" date="2020-01" db="EMBL/GenBank/DDBJ databases">
        <title>Whole genome sequencing of Halomonas alkaliphila strain LS44.</title>
        <authorList>
            <person name="Kumar S."/>
            <person name="Paul D."/>
            <person name="Shouche Y."/>
            <person name="Suryavanshi M.V."/>
        </authorList>
    </citation>
    <scope>NUCLEOTIDE SEQUENCE [LARGE SCALE GENOMIC DNA]</scope>
    <source>
        <strain evidence="5 6">LS44</strain>
    </source>
</reference>
<evidence type="ECO:0000313" key="5">
    <source>
        <dbReference type="EMBL" id="NDL72208.1"/>
    </source>
</evidence>
<evidence type="ECO:0000256" key="1">
    <source>
        <dbReference type="ARBA" id="ARBA00001917"/>
    </source>
</evidence>
<comment type="caution">
    <text evidence="5">The sequence shown here is derived from an EMBL/GenBank/DDBJ whole genome shotgun (WGS) entry which is preliminary data.</text>
</comment>
<dbReference type="AlphaFoldDB" id="A0A7C9NRH7"/>
<keyword evidence="2" id="KW-0285">Flavoprotein</keyword>
<dbReference type="InterPro" id="IPR008254">
    <property type="entry name" value="Flavodoxin/NO_synth"/>
</dbReference>
<dbReference type="SUPFAM" id="SSF52218">
    <property type="entry name" value="Flavoproteins"/>
    <property type="match status" value="1"/>
</dbReference>
<dbReference type="Proteomes" id="UP000480312">
    <property type="component" value="Unassembled WGS sequence"/>
</dbReference>
<evidence type="ECO:0000313" key="6">
    <source>
        <dbReference type="Proteomes" id="UP000480312"/>
    </source>
</evidence>
<comment type="cofactor">
    <cofactor evidence="1">
        <name>FMN</name>
        <dbReference type="ChEBI" id="CHEBI:58210"/>
    </cofactor>
</comment>
<sequence length="62" mass="6293">MNVAVVFHSALGSTKQLAQAVAAGAAAQPGVDAIQIEIVGADIIEGRYVGQRVAQVSKKFAA</sequence>